<dbReference type="KEGG" id="pstg:E8M01_24985"/>
<keyword evidence="4" id="KW-1185">Reference proteome</keyword>
<feature type="signal peptide" evidence="1">
    <location>
        <begin position="1"/>
        <end position="27"/>
    </location>
</feature>
<dbReference type="Pfam" id="PF18602">
    <property type="entry name" value="Rap1a"/>
    <property type="match status" value="1"/>
</dbReference>
<organism evidence="3 4">
    <name type="scientific">Phreatobacter stygius</name>
    <dbReference type="NCBI Taxonomy" id="1940610"/>
    <lineage>
        <taxon>Bacteria</taxon>
        <taxon>Pseudomonadati</taxon>
        <taxon>Pseudomonadota</taxon>
        <taxon>Alphaproteobacteria</taxon>
        <taxon>Hyphomicrobiales</taxon>
        <taxon>Phreatobacteraceae</taxon>
        <taxon>Phreatobacter</taxon>
    </lineage>
</organism>
<dbReference type="Proteomes" id="UP000298781">
    <property type="component" value="Chromosome"/>
</dbReference>
<accession>A0A4D7B2X0</accession>
<dbReference type="AlphaFoldDB" id="A0A4D7B2X0"/>
<evidence type="ECO:0000256" key="1">
    <source>
        <dbReference type="SAM" id="SignalP"/>
    </source>
</evidence>
<evidence type="ECO:0000259" key="2">
    <source>
        <dbReference type="Pfam" id="PF18602"/>
    </source>
</evidence>
<evidence type="ECO:0000313" key="3">
    <source>
        <dbReference type="EMBL" id="QCI67201.1"/>
    </source>
</evidence>
<keyword evidence="1" id="KW-0732">Signal</keyword>
<dbReference type="OrthoDB" id="8235791at2"/>
<sequence length="119" mass="12842">MTTAISRIGASVLVCLALAGAIGQAEANQTASQFLTSFRARDARSVSFLVGLTEGFGWANAQLRASNQRMLFCAPRDVGFTPLQHADILAAYLRRQPRRSDVDVGLVMLAALAEQFPCR</sequence>
<reference evidence="3 4" key="1">
    <citation type="submission" date="2019-04" db="EMBL/GenBank/DDBJ databases">
        <title>Phreatobacter aquaticus sp. nov.</title>
        <authorList>
            <person name="Choi A."/>
        </authorList>
    </citation>
    <scope>NUCLEOTIDE SEQUENCE [LARGE SCALE GENOMIC DNA]</scope>
    <source>
        <strain evidence="3 4">KCTC 52518</strain>
    </source>
</reference>
<proteinExistence type="predicted"/>
<feature type="chain" id="PRO_5020509097" description="Rap1a immunity protein domain-containing protein" evidence="1">
    <location>
        <begin position="28"/>
        <end position="119"/>
    </location>
</feature>
<gene>
    <name evidence="3" type="ORF">E8M01_24985</name>
</gene>
<feature type="domain" description="Rap1a immunity protein" evidence="2">
    <location>
        <begin position="41"/>
        <end position="118"/>
    </location>
</feature>
<dbReference type="EMBL" id="CP039690">
    <property type="protein sequence ID" value="QCI67201.1"/>
    <property type="molecule type" value="Genomic_DNA"/>
</dbReference>
<protein>
    <recommendedName>
        <fullName evidence="2">Rap1a immunity protein domain-containing protein</fullName>
    </recommendedName>
</protein>
<dbReference type="RefSeq" id="WP_136962636.1">
    <property type="nucleotide sequence ID" value="NZ_CP039690.1"/>
</dbReference>
<name>A0A4D7B2X0_9HYPH</name>
<dbReference type="InterPro" id="IPR041238">
    <property type="entry name" value="Rap1a"/>
</dbReference>
<evidence type="ECO:0000313" key="4">
    <source>
        <dbReference type="Proteomes" id="UP000298781"/>
    </source>
</evidence>